<dbReference type="RefSeq" id="WP_133883587.1">
    <property type="nucleotide sequence ID" value="NZ_MWIN01000003.1"/>
</dbReference>
<keyword evidence="2" id="KW-0812">Transmembrane</keyword>
<dbReference type="PROSITE" id="PS51318">
    <property type="entry name" value="TAT"/>
    <property type="match status" value="1"/>
</dbReference>
<keyword evidence="4" id="KW-1185">Reference proteome</keyword>
<evidence type="ECO:0000256" key="2">
    <source>
        <dbReference type="SAM" id="Phobius"/>
    </source>
</evidence>
<dbReference type="Proteomes" id="UP000295341">
    <property type="component" value="Unassembled WGS sequence"/>
</dbReference>
<comment type="caution">
    <text evidence="3">The sequence shown here is derived from an EMBL/GenBank/DDBJ whole genome shotgun (WGS) entry which is preliminary data.</text>
</comment>
<accession>A0A4R7NSX0</accession>
<dbReference type="EMBL" id="SOBT01000012">
    <property type="protein sequence ID" value="TDU24165.1"/>
    <property type="molecule type" value="Genomic_DNA"/>
</dbReference>
<keyword evidence="2" id="KW-0472">Membrane</keyword>
<protein>
    <submittedName>
        <fullName evidence="3">Uncharacterized protein</fullName>
    </submittedName>
</protein>
<reference evidence="3 4" key="1">
    <citation type="submission" date="2019-03" db="EMBL/GenBank/DDBJ databases">
        <title>Genomic Encyclopedia of Type Strains, Phase IV (KMG-IV): sequencing the most valuable type-strain genomes for metagenomic binning, comparative biology and taxonomic classification.</title>
        <authorList>
            <person name="Goeker M."/>
        </authorList>
    </citation>
    <scope>NUCLEOTIDE SEQUENCE [LARGE SCALE GENOMIC DNA]</scope>
    <source>
        <strain evidence="3 4">DSM 26377</strain>
    </source>
</reference>
<evidence type="ECO:0000313" key="4">
    <source>
        <dbReference type="Proteomes" id="UP000295341"/>
    </source>
</evidence>
<evidence type="ECO:0000313" key="3">
    <source>
        <dbReference type="EMBL" id="TDU24165.1"/>
    </source>
</evidence>
<proteinExistence type="predicted"/>
<feature type="region of interest" description="Disordered" evidence="1">
    <location>
        <begin position="52"/>
        <end position="95"/>
    </location>
</feature>
<gene>
    <name evidence="3" type="ORF">DFR24_4429</name>
</gene>
<sequence>MTRKDLNDLPPLARAEAMDRPYRPGQRRRRMLMGAVVIAALLAAFLASMPSGAPKNRGATAAPDATPGVVYPNLHVSPQPPSRERDDSAAATATP</sequence>
<name>A0A4R7NSX0_9GAMM</name>
<keyword evidence="2" id="KW-1133">Transmembrane helix</keyword>
<organism evidence="3 4">
    <name type="scientific">Panacagrimonas perspica</name>
    <dbReference type="NCBI Taxonomy" id="381431"/>
    <lineage>
        <taxon>Bacteria</taxon>
        <taxon>Pseudomonadati</taxon>
        <taxon>Pseudomonadota</taxon>
        <taxon>Gammaproteobacteria</taxon>
        <taxon>Nevskiales</taxon>
        <taxon>Nevskiaceae</taxon>
        <taxon>Panacagrimonas</taxon>
    </lineage>
</organism>
<feature type="transmembrane region" description="Helical" evidence="2">
    <location>
        <begin position="31"/>
        <end position="49"/>
    </location>
</feature>
<dbReference type="InterPro" id="IPR006311">
    <property type="entry name" value="TAT_signal"/>
</dbReference>
<feature type="region of interest" description="Disordered" evidence="1">
    <location>
        <begin position="1"/>
        <end position="25"/>
    </location>
</feature>
<evidence type="ECO:0000256" key="1">
    <source>
        <dbReference type="SAM" id="MobiDB-lite"/>
    </source>
</evidence>
<dbReference type="AlphaFoldDB" id="A0A4R7NSX0"/>